<dbReference type="Pfam" id="PF11008">
    <property type="entry name" value="DUF2846"/>
    <property type="match status" value="1"/>
</dbReference>
<dbReference type="InterPro" id="IPR016596">
    <property type="entry name" value="UCP012335"/>
</dbReference>
<evidence type="ECO:0000313" key="2">
    <source>
        <dbReference type="Proteomes" id="UP000198238"/>
    </source>
</evidence>
<keyword evidence="2" id="KW-1185">Reference proteome</keyword>
<dbReference type="InterPro" id="IPR022548">
    <property type="entry name" value="DUF2846"/>
</dbReference>
<dbReference type="Proteomes" id="UP000198238">
    <property type="component" value="Chromosome"/>
</dbReference>
<dbReference type="EMBL" id="CP022278">
    <property type="protein sequence ID" value="ASK26886.1"/>
    <property type="molecule type" value="Genomic_DNA"/>
</dbReference>
<dbReference type="KEGG" id="nei:BG910_03230"/>
<dbReference type="AlphaFoldDB" id="A0A220S0J2"/>
<name>A0A220S0J2_9NEIS</name>
<dbReference type="RefSeq" id="WP_089035607.1">
    <property type="nucleotide sequence ID" value="NZ_CP022278.1"/>
</dbReference>
<proteinExistence type="predicted"/>
<accession>A0A220S0J2</accession>
<reference evidence="1 2" key="1">
    <citation type="submission" date="2017-06" db="EMBL/GenBank/DDBJ databases">
        <title>Neisseria chenwenguii sp. nov., isolated from the intestinal contents of Tibetan Plateau Pika in Yushu, Qinghai Province, China.</title>
        <authorList>
            <person name="Zhang G."/>
        </authorList>
    </citation>
    <scope>NUCLEOTIDE SEQUENCE [LARGE SCALE GENOMIC DNA]</scope>
    <source>
        <strain evidence="1 2">10023</strain>
    </source>
</reference>
<dbReference type="PROSITE" id="PS51257">
    <property type="entry name" value="PROKAR_LIPOPROTEIN"/>
    <property type="match status" value="1"/>
</dbReference>
<sequence length="156" mass="16291">MNKTLTAAALSAVLALSGCASVALAPQEASAAAKTFNLPAEGMAGLYVYRDSFVGQALKKDIWVDGKCLGESSNKVFFRTEVAGGQSHEIATESEFSPNKLTIAAEAGKNYFVRQYIKMGAFVGGAHVELVDEAQGKAAVSKLNLATQGNCSKPAQ</sequence>
<dbReference type="OrthoDB" id="7375569at2"/>
<evidence type="ECO:0000313" key="1">
    <source>
        <dbReference type="EMBL" id="ASK26886.1"/>
    </source>
</evidence>
<gene>
    <name evidence="1" type="ORF">BG910_03230</name>
</gene>
<organism evidence="1 2">
    <name type="scientific">Neisseria chenwenguii</name>
    <dbReference type="NCBI Taxonomy" id="1853278"/>
    <lineage>
        <taxon>Bacteria</taxon>
        <taxon>Pseudomonadati</taxon>
        <taxon>Pseudomonadota</taxon>
        <taxon>Betaproteobacteria</taxon>
        <taxon>Neisseriales</taxon>
        <taxon>Neisseriaceae</taxon>
        <taxon>Neisseria</taxon>
    </lineage>
</organism>
<protein>
    <submittedName>
        <fullName evidence="1">Uncharacterized protein</fullName>
    </submittedName>
</protein>
<dbReference type="PIRSF" id="PIRSF012335">
    <property type="entry name" value="UCP012335"/>
    <property type="match status" value="1"/>
</dbReference>